<evidence type="ECO:0000313" key="4">
    <source>
        <dbReference type="EMBL" id="OGG26231.1"/>
    </source>
</evidence>
<feature type="binding site" evidence="3">
    <location>
        <position position="8"/>
    </location>
    <ligand>
        <name>a divalent metal cation</name>
        <dbReference type="ChEBI" id="CHEBI:60240"/>
        <label>1</label>
    </ligand>
</feature>
<dbReference type="GO" id="GO:0016788">
    <property type="term" value="F:hydrolase activity, acting on ester bonds"/>
    <property type="evidence" value="ECO:0007669"/>
    <property type="project" value="InterPro"/>
</dbReference>
<name>A0A1F6ANG9_9BACT</name>
<accession>A0A1F6ANG9</accession>
<dbReference type="Proteomes" id="UP000176609">
    <property type="component" value="Unassembled WGS sequence"/>
</dbReference>
<feature type="binding site" evidence="3">
    <location>
        <position position="217"/>
    </location>
    <ligand>
        <name>a divalent metal cation</name>
        <dbReference type="ChEBI" id="CHEBI:60240"/>
        <label>1</label>
    </ligand>
</feature>
<evidence type="ECO:0000256" key="3">
    <source>
        <dbReference type="PIRSR" id="PIRSR005902-1"/>
    </source>
</evidence>
<feature type="binding site" evidence="3">
    <location>
        <position position="96"/>
    </location>
    <ligand>
        <name>a divalent metal cation</name>
        <dbReference type="ChEBI" id="CHEBI:60240"/>
        <label>1</label>
    </ligand>
</feature>
<feature type="binding site" evidence="3">
    <location>
        <position position="139"/>
    </location>
    <ligand>
        <name>a divalent metal cation</name>
        <dbReference type="ChEBI" id="CHEBI:60240"/>
        <label>2</label>
    </ligand>
</feature>
<dbReference type="InterPro" id="IPR018228">
    <property type="entry name" value="DNase_TatD-rel_CS"/>
</dbReference>
<reference evidence="4 5" key="1">
    <citation type="journal article" date="2016" name="Nat. Commun.">
        <title>Thousands of microbial genomes shed light on interconnected biogeochemical processes in an aquifer system.</title>
        <authorList>
            <person name="Anantharaman K."/>
            <person name="Brown C.T."/>
            <person name="Hug L.A."/>
            <person name="Sharon I."/>
            <person name="Castelle C.J."/>
            <person name="Probst A.J."/>
            <person name="Thomas B.C."/>
            <person name="Singh A."/>
            <person name="Wilkins M.J."/>
            <person name="Karaoz U."/>
            <person name="Brodie E.L."/>
            <person name="Williams K.H."/>
            <person name="Hubbard S.S."/>
            <person name="Banfield J.F."/>
        </authorList>
    </citation>
    <scope>NUCLEOTIDE SEQUENCE [LARGE SCALE GENOMIC DNA]</scope>
</reference>
<dbReference type="PANTHER" id="PTHR46124">
    <property type="entry name" value="D-AMINOACYL-TRNA DEACYLASE"/>
    <property type="match status" value="1"/>
</dbReference>
<dbReference type="Gene3D" id="3.20.20.140">
    <property type="entry name" value="Metal-dependent hydrolases"/>
    <property type="match status" value="1"/>
</dbReference>
<keyword evidence="2" id="KW-0378">Hydrolase</keyword>
<feature type="binding site" evidence="3">
    <location>
        <position position="6"/>
    </location>
    <ligand>
        <name>a divalent metal cation</name>
        <dbReference type="ChEBI" id="CHEBI:60240"/>
        <label>1</label>
    </ligand>
</feature>
<dbReference type="InterPro" id="IPR032466">
    <property type="entry name" value="Metal_Hydrolase"/>
</dbReference>
<keyword evidence="1 3" id="KW-0479">Metal-binding</keyword>
<organism evidence="4 5">
    <name type="scientific">Candidatus Gottesmanbacteria bacterium RIFCSPLOWO2_01_FULL_39_12b</name>
    <dbReference type="NCBI Taxonomy" id="1798388"/>
    <lineage>
        <taxon>Bacteria</taxon>
        <taxon>Candidatus Gottesmaniibacteriota</taxon>
    </lineage>
</organism>
<evidence type="ECO:0000256" key="2">
    <source>
        <dbReference type="ARBA" id="ARBA00022801"/>
    </source>
</evidence>
<comment type="caution">
    <text evidence="4">The sequence shown here is derived from an EMBL/GenBank/DDBJ whole genome shotgun (WGS) entry which is preliminary data.</text>
</comment>
<dbReference type="InterPro" id="IPR001130">
    <property type="entry name" value="TatD-like"/>
</dbReference>
<evidence type="ECO:0000256" key="1">
    <source>
        <dbReference type="ARBA" id="ARBA00022723"/>
    </source>
</evidence>
<dbReference type="InterPro" id="IPR015991">
    <property type="entry name" value="TatD/YcfH-like"/>
</dbReference>
<protein>
    <recommendedName>
        <fullName evidence="6">Hydrolase TatD</fullName>
    </recommendedName>
</protein>
<sequence length="268" mass="30596">MFIDTHAHLNFKAYNKNLEEVIDKAKKAGIEKIIIPGAKIDSSRKAVEISQKYTDCFATIGIHPHHVDEFTNLGERNVEEELNLLIKKEKTVAIGEIGLDYHEYKDYPPVSEENKKNQKQLLLFQIELAQKSDLPIIFHCRDAQDDQLELIQSCIQATQKDIRAVFHCFGGEKKHLKKVISLGFFVGFDGNITYPENIHLRNLISYAPLDRILLETDSPYLTPMPFRGKRNDPSLIAYVASCIANLHHKSIEEIAKTTLQNAIKLFLL</sequence>
<evidence type="ECO:0000313" key="5">
    <source>
        <dbReference type="Proteomes" id="UP000176609"/>
    </source>
</evidence>
<dbReference type="PANTHER" id="PTHR46124:SF2">
    <property type="entry name" value="D-AMINOACYL-TRNA DEACYLASE"/>
    <property type="match status" value="1"/>
</dbReference>
<dbReference type="GO" id="GO:0046872">
    <property type="term" value="F:metal ion binding"/>
    <property type="evidence" value="ECO:0007669"/>
    <property type="project" value="UniProtKB-KW"/>
</dbReference>
<dbReference type="PIRSF" id="PIRSF005902">
    <property type="entry name" value="DNase_TatD"/>
    <property type="match status" value="1"/>
</dbReference>
<dbReference type="GO" id="GO:0004536">
    <property type="term" value="F:DNA nuclease activity"/>
    <property type="evidence" value="ECO:0007669"/>
    <property type="project" value="InterPro"/>
</dbReference>
<evidence type="ECO:0008006" key="6">
    <source>
        <dbReference type="Google" id="ProtNLM"/>
    </source>
</evidence>
<proteinExistence type="predicted"/>
<feature type="binding site" evidence="3">
    <location>
        <position position="167"/>
    </location>
    <ligand>
        <name>a divalent metal cation</name>
        <dbReference type="ChEBI" id="CHEBI:60240"/>
        <label>2</label>
    </ligand>
</feature>
<dbReference type="CDD" id="cd01310">
    <property type="entry name" value="TatD_DNAse"/>
    <property type="match status" value="1"/>
</dbReference>
<dbReference type="EMBL" id="MFJR01000012">
    <property type="protein sequence ID" value="OGG26231.1"/>
    <property type="molecule type" value="Genomic_DNA"/>
</dbReference>
<dbReference type="Pfam" id="PF01026">
    <property type="entry name" value="TatD_DNase"/>
    <property type="match status" value="1"/>
</dbReference>
<dbReference type="AlphaFoldDB" id="A0A1F6ANG9"/>
<dbReference type="PROSITE" id="PS01137">
    <property type="entry name" value="TATD_1"/>
    <property type="match status" value="1"/>
</dbReference>
<gene>
    <name evidence="4" type="ORF">A2960_04615</name>
</gene>
<dbReference type="SUPFAM" id="SSF51556">
    <property type="entry name" value="Metallo-dependent hydrolases"/>
    <property type="match status" value="1"/>
</dbReference>
<dbReference type="FunFam" id="3.20.20.140:FF:000005">
    <property type="entry name" value="TatD family hydrolase"/>
    <property type="match status" value="1"/>
</dbReference>
<dbReference type="NCBIfam" id="TIGR00010">
    <property type="entry name" value="YchF/TatD family DNA exonuclease"/>
    <property type="match status" value="1"/>
</dbReference>